<dbReference type="InterPro" id="IPR002104">
    <property type="entry name" value="Integrase_catalytic"/>
</dbReference>
<feature type="domain" description="Tyr recombinase" evidence="5">
    <location>
        <begin position="159"/>
        <end position="327"/>
    </location>
</feature>
<evidence type="ECO:0000259" key="6">
    <source>
        <dbReference type="PROSITE" id="PS51900"/>
    </source>
</evidence>
<dbReference type="InterPro" id="IPR013762">
    <property type="entry name" value="Integrase-like_cat_sf"/>
</dbReference>
<dbReference type="GO" id="GO:0006310">
    <property type="term" value="P:DNA recombination"/>
    <property type="evidence" value="ECO:0007669"/>
    <property type="project" value="UniProtKB-KW"/>
</dbReference>
<gene>
    <name evidence="7" type="ORF">BSFP_014510</name>
</gene>
<dbReference type="Pfam" id="PF24624">
    <property type="entry name" value="Int_N"/>
    <property type="match status" value="1"/>
</dbReference>
<dbReference type="InterPro" id="IPR050090">
    <property type="entry name" value="Tyrosine_recombinase_XerCD"/>
</dbReference>
<reference evidence="7 8" key="1">
    <citation type="journal article" date="2017" name="Genome Announc.">
        <title>Complete Genome Sequence of Burkholderia stabilis FERMP-21014.</title>
        <authorList>
            <person name="Konishi K."/>
            <person name="Kumagai T."/>
            <person name="Sakasegawa S."/>
            <person name="Tamura T."/>
        </authorList>
    </citation>
    <scope>NUCLEOTIDE SEQUENCE [LARGE SCALE GENOMIC DNA]</scope>
    <source>
        <strain evidence="7 8">FERMP-21014</strain>
    </source>
</reference>
<dbReference type="Gene3D" id="1.10.443.10">
    <property type="entry name" value="Intergrase catalytic core"/>
    <property type="match status" value="1"/>
</dbReference>
<dbReference type="Proteomes" id="UP000218432">
    <property type="component" value="Chromosome 1"/>
</dbReference>
<dbReference type="CDD" id="cd00796">
    <property type="entry name" value="INT_Rci_Hp1_C"/>
    <property type="match status" value="1"/>
</dbReference>
<organism evidence="7 8">
    <name type="scientific">Burkholderia stabilis</name>
    <dbReference type="NCBI Taxonomy" id="95485"/>
    <lineage>
        <taxon>Bacteria</taxon>
        <taxon>Pseudomonadati</taxon>
        <taxon>Pseudomonadota</taxon>
        <taxon>Betaproteobacteria</taxon>
        <taxon>Burkholderiales</taxon>
        <taxon>Burkholderiaceae</taxon>
        <taxon>Burkholderia</taxon>
        <taxon>Burkholderia cepacia complex</taxon>
    </lineage>
</organism>
<protein>
    <submittedName>
        <fullName evidence="7">Integrase family protein</fullName>
    </submittedName>
</protein>
<evidence type="ECO:0000256" key="2">
    <source>
        <dbReference type="ARBA" id="ARBA00023125"/>
    </source>
</evidence>
<dbReference type="PROSITE" id="PS51900">
    <property type="entry name" value="CB"/>
    <property type="match status" value="1"/>
</dbReference>
<dbReference type="GO" id="GO:0015074">
    <property type="term" value="P:DNA integration"/>
    <property type="evidence" value="ECO:0007669"/>
    <property type="project" value="UniProtKB-KW"/>
</dbReference>
<dbReference type="SUPFAM" id="SSF56349">
    <property type="entry name" value="DNA breaking-rejoining enzymes"/>
    <property type="match status" value="1"/>
</dbReference>
<dbReference type="RefSeq" id="WP_096471672.1">
    <property type="nucleotide sequence ID" value="NZ_AP018111.1"/>
</dbReference>
<evidence type="ECO:0000256" key="1">
    <source>
        <dbReference type="ARBA" id="ARBA00022908"/>
    </source>
</evidence>
<dbReference type="Pfam" id="PF00589">
    <property type="entry name" value="Phage_integrase"/>
    <property type="match status" value="1"/>
</dbReference>
<accession>A0A1Y1BFN3</accession>
<feature type="domain" description="Core-binding (CB)" evidence="6">
    <location>
        <begin position="58"/>
        <end position="137"/>
    </location>
</feature>
<dbReference type="InterPro" id="IPR011010">
    <property type="entry name" value="DNA_brk_join_enz"/>
</dbReference>
<proteinExistence type="predicted"/>
<dbReference type="InterPro" id="IPR044068">
    <property type="entry name" value="CB"/>
</dbReference>
<dbReference type="EMBL" id="AP018111">
    <property type="protein sequence ID" value="BAX58634.1"/>
    <property type="molecule type" value="Genomic_DNA"/>
</dbReference>
<keyword evidence="2 4" id="KW-0238">DNA-binding</keyword>
<dbReference type="Gene3D" id="1.10.150.130">
    <property type="match status" value="1"/>
</dbReference>
<evidence type="ECO:0000313" key="8">
    <source>
        <dbReference type="Proteomes" id="UP000218432"/>
    </source>
</evidence>
<dbReference type="AlphaFoldDB" id="A0A1Y1BFN3"/>
<evidence type="ECO:0000256" key="4">
    <source>
        <dbReference type="PROSITE-ProRule" id="PRU01248"/>
    </source>
</evidence>
<dbReference type="GO" id="GO:0003677">
    <property type="term" value="F:DNA binding"/>
    <property type="evidence" value="ECO:0007669"/>
    <property type="project" value="UniProtKB-UniRule"/>
</dbReference>
<evidence type="ECO:0000256" key="3">
    <source>
        <dbReference type="ARBA" id="ARBA00023172"/>
    </source>
</evidence>
<dbReference type="InterPro" id="IPR010998">
    <property type="entry name" value="Integrase_recombinase_N"/>
</dbReference>
<dbReference type="PROSITE" id="PS51898">
    <property type="entry name" value="TYR_RECOMBINASE"/>
    <property type="match status" value="1"/>
</dbReference>
<dbReference type="PANTHER" id="PTHR30349:SF94">
    <property type="entry name" value="INTEGRASE_RECOMBINASE HI_1414-RELATED"/>
    <property type="match status" value="1"/>
</dbReference>
<dbReference type="InterPro" id="IPR057084">
    <property type="entry name" value="Int_N"/>
</dbReference>
<keyword evidence="3" id="KW-0233">DNA recombination</keyword>
<evidence type="ECO:0000259" key="5">
    <source>
        <dbReference type="PROSITE" id="PS51898"/>
    </source>
</evidence>
<evidence type="ECO:0000313" key="7">
    <source>
        <dbReference type="EMBL" id="BAX58634.1"/>
    </source>
</evidence>
<sequence>MAAIRQRDGKWQVRVRRRGFADEAKTFSTRADAERWARSVETEMDRGSFVSRSEAEANTLEDIINLYITDVCPTQRSGADAVIRLRATCRKTLAKLSMAALTPKAVAAYRDERLKQVKPATVIRELAFLSAIINHARREWDINITNPVALIRKPTTPQGRDRVLSPEEETRLLAELVPVGRINVWLLPATILSLETGMRRGELVELRWSNVDLEAQTAHLPMTKNGTARTVPLSKKAVATLAALPRSINGRVIPVKGLTLHAALRKACIRARISDFRWHDLRHTAITRMAQKLPNVIELAAVSGHRSLAMLKRYYHPSATELARKLG</sequence>
<name>A0A1Y1BFN3_9BURK</name>
<keyword evidence="1" id="KW-0229">DNA integration</keyword>
<dbReference type="PANTHER" id="PTHR30349">
    <property type="entry name" value="PHAGE INTEGRASE-RELATED"/>
    <property type="match status" value="1"/>
</dbReference>